<dbReference type="InterPro" id="IPR036856">
    <property type="entry name" value="Ald_Oxase/Xan_DH_a/b_sf"/>
</dbReference>
<reference evidence="4" key="1">
    <citation type="journal article" date="2015" name="Nature">
        <title>Complex archaea that bridge the gap between prokaryotes and eukaryotes.</title>
        <authorList>
            <person name="Spang A."/>
            <person name="Saw J.H."/>
            <person name="Jorgensen S.L."/>
            <person name="Zaremba-Niedzwiedzka K."/>
            <person name="Martijn J."/>
            <person name="Lind A.E."/>
            <person name="van Eijk R."/>
            <person name="Schleper C."/>
            <person name="Guy L."/>
            <person name="Ettema T.J."/>
        </authorList>
    </citation>
    <scope>NUCLEOTIDE SEQUENCE</scope>
</reference>
<dbReference type="GO" id="GO:0005506">
    <property type="term" value="F:iron ion binding"/>
    <property type="evidence" value="ECO:0007669"/>
    <property type="project" value="InterPro"/>
</dbReference>
<protein>
    <recommendedName>
        <fullName evidence="3">Aldehyde oxidase/xanthine dehydrogenase a/b hammerhead domain-containing protein</fullName>
    </recommendedName>
</protein>
<dbReference type="EMBL" id="LAZR01034966">
    <property type="protein sequence ID" value="KKL28801.1"/>
    <property type="molecule type" value="Genomic_DNA"/>
</dbReference>
<feature type="non-terminal residue" evidence="4">
    <location>
        <position position="1"/>
    </location>
</feature>
<evidence type="ECO:0000256" key="1">
    <source>
        <dbReference type="ARBA" id="ARBA00022505"/>
    </source>
</evidence>
<sequence length="546" mass="59531">EFRDMKTEEPEVAPSPEKDKFEIIGKSTSRIDGEKIVTGRAPYTHDIKLRGMLYGKILRSPHACAEVISMDISQVQSLPGVKAAIQLKKGRVTYAGEQVAAVAAVDEKTAEQALKLIKVEYKSLPFAVTEEKAMEEGAPQVRKRPNVQKFNEYTRGNIDKGFKEADFVLENTYKTAVEIHHPAETHGSVAKWEGERLTVWDSTQAIFGVRDGLARALKIPASRIKVIKHYMGGGFGSKLGINDYTVAAAMLAKQANKPVKIILSRRENSLCVGNRPSSLQTIKGGVKKDGTLTALYLKNYTSGGIGRGDYCSEPVVDLYKCPNVQVEEHSVFTNTGASRPTRAPGHVQGTFALEGFLEELANKINLDPLELRKKNYSTKNQGDKETPYSSKGLNKCYQLGAEKIGWKRRNKRPGEGNGKVRRGLGVASQIWWGVGRAGTQADVKLHPDGSVEAICGTQDIGCGTRTYMATITAETLGLRPKDVTVKIGNTEYPWCGGSGGSTTTPSVAPAIRDAALKAADYLKKMAAENLEVKADDIIIGNRKFSN</sequence>
<dbReference type="InterPro" id="IPR008274">
    <property type="entry name" value="AldOxase/xan_DH_MoCoBD1"/>
</dbReference>
<evidence type="ECO:0000313" key="4">
    <source>
        <dbReference type="EMBL" id="KKL28801.1"/>
    </source>
</evidence>
<feature type="non-terminal residue" evidence="4">
    <location>
        <position position="546"/>
    </location>
</feature>
<dbReference type="SUPFAM" id="SSF54665">
    <property type="entry name" value="CO dehydrogenase molybdoprotein N-domain-like"/>
    <property type="match status" value="1"/>
</dbReference>
<dbReference type="PANTHER" id="PTHR11908">
    <property type="entry name" value="XANTHINE DEHYDROGENASE"/>
    <property type="match status" value="1"/>
</dbReference>
<dbReference type="Gene3D" id="3.30.365.10">
    <property type="entry name" value="Aldehyde oxidase/xanthine dehydrogenase, molybdopterin binding domain"/>
    <property type="match status" value="3"/>
</dbReference>
<accession>A0A0F9EG58</accession>
<dbReference type="AlphaFoldDB" id="A0A0F9EG58"/>
<keyword evidence="2" id="KW-0560">Oxidoreductase</keyword>
<dbReference type="InterPro" id="IPR037165">
    <property type="entry name" value="AldOxase/xan_DH_Mopterin-bd_sf"/>
</dbReference>
<organism evidence="4">
    <name type="scientific">marine sediment metagenome</name>
    <dbReference type="NCBI Taxonomy" id="412755"/>
    <lineage>
        <taxon>unclassified sequences</taxon>
        <taxon>metagenomes</taxon>
        <taxon>ecological metagenomes</taxon>
    </lineage>
</organism>
<dbReference type="SMART" id="SM01008">
    <property type="entry name" value="Ald_Xan_dh_C"/>
    <property type="match status" value="1"/>
</dbReference>
<dbReference type="GO" id="GO:0016491">
    <property type="term" value="F:oxidoreductase activity"/>
    <property type="evidence" value="ECO:0007669"/>
    <property type="project" value="UniProtKB-KW"/>
</dbReference>
<comment type="caution">
    <text evidence="4">The sequence shown here is derived from an EMBL/GenBank/DDBJ whole genome shotgun (WGS) entry which is preliminary data.</text>
</comment>
<name>A0A0F9EG58_9ZZZZ</name>
<evidence type="ECO:0000256" key="2">
    <source>
        <dbReference type="ARBA" id="ARBA00023002"/>
    </source>
</evidence>
<dbReference type="Pfam" id="PF20256">
    <property type="entry name" value="MoCoBD_2"/>
    <property type="match status" value="1"/>
</dbReference>
<dbReference type="PANTHER" id="PTHR11908:SF132">
    <property type="entry name" value="ALDEHYDE OXIDASE 1-RELATED"/>
    <property type="match status" value="1"/>
</dbReference>
<dbReference type="Gene3D" id="3.90.1170.50">
    <property type="entry name" value="Aldehyde oxidase/xanthine dehydrogenase, a/b hammerhead"/>
    <property type="match status" value="2"/>
</dbReference>
<proteinExistence type="predicted"/>
<dbReference type="InterPro" id="IPR000674">
    <property type="entry name" value="Ald_Oxase/Xan_DH_a/b"/>
</dbReference>
<keyword evidence="1" id="KW-0500">Molybdenum</keyword>
<dbReference type="InterPro" id="IPR016208">
    <property type="entry name" value="Ald_Oxase/xanthine_DH-like"/>
</dbReference>
<evidence type="ECO:0000259" key="3">
    <source>
        <dbReference type="SMART" id="SM01008"/>
    </source>
</evidence>
<dbReference type="SUPFAM" id="SSF56003">
    <property type="entry name" value="Molybdenum cofactor-binding domain"/>
    <property type="match status" value="1"/>
</dbReference>
<gene>
    <name evidence="4" type="ORF">LCGC14_2371510</name>
</gene>
<dbReference type="Pfam" id="PF02738">
    <property type="entry name" value="MoCoBD_1"/>
    <property type="match status" value="1"/>
</dbReference>
<dbReference type="Pfam" id="PF01315">
    <property type="entry name" value="Ald_Xan_dh_C"/>
    <property type="match status" value="1"/>
</dbReference>
<feature type="domain" description="Aldehyde oxidase/xanthine dehydrogenase a/b hammerhead" evidence="3">
    <location>
        <begin position="38"/>
        <end position="125"/>
    </location>
</feature>
<dbReference type="InterPro" id="IPR046867">
    <property type="entry name" value="AldOxase/xan_DH_MoCoBD2"/>
</dbReference>